<keyword evidence="4" id="KW-0677">Repeat</keyword>
<keyword evidence="3 8" id="KW-0812">Transmembrane</keyword>
<feature type="transmembrane region" description="Helical" evidence="9">
    <location>
        <begin position="98"/>
        <end position="119"/>
    </location>
</feature>
<comment type="subcellular location">
    <subcellularLocation>
        <location evidence="1">Cell membrane</location>
        <topology evidence="1">Multi-pass membrane protein</topology>
    </subcellularLocation>
</comment>
<evidence type="ECO:0000256" key="4">
    <source>
        <dbReference type="ARBA" id="ARBA00022737"/>
    </source>
</evidence>
<dbReference type="Proteomes" id="UP000326464">
    <property type="component" value="Unassembled WGS sequence"/>
</dbReference>
<evidence type="ECO:0000256" key="8">
    <source>
        <dbReference type="PROSITE-ProRule" id="PRU01193"/>
    </source>
</evidence>
<dbReference type="EMBL" id="VJXX01000001">
    <property type="protein sequence ID" value="MPY09475.1"/>
    <property type="molecule type" value="Genomic_DNA"/>
</dbReference>
<evidence type="ECO:0000259" key="10">
    <source>
        <dbReference type="PROSITE" id="PS51371"/>
    </source>
</evidence>
<reference evidence="13" key="1">
    <citation type="submission" date="2019-07" db="EMBL/GenBank/DDBJ databases">
        <title>Arthrobacter KR32 sp. nov., isolated from mountain cheese made of cows milk.</title>
        <authorList>
            <person name="Flegler A."/>
        </authorList>
    </citation>
    <scope>NUCLEOTIDE SEQUENCE [LARGE SCALE GENOMIC DNA]</scope>
    <source>
        <strain evidence="13">KR32</strain>
    </source>
</reference>
<evidence type="ECO:0000313" key="13">
    <source>
        <dbReference type="Proteomes" id="UP000326464"/>
    </source>
</evidence>
<keyword evidence="13" id="KW-1185">Reference proteome</keyword>
<dbReference type="Pfam" id="PF00571">
    <property type="entry name" value="CBS"/>
    <property type="match status" value="1"/>
</dbReference>
<dbReference type="InterPro" id="IPR051676">
    <property type="entry name" value="UPF0053_domain"/>
</dbReference>
<evidence type="ECO:0000256" key="5">
    <source>
        <dbReference type="ARBA" id="ARBA00022989"/>
    </source>
</evidence>
<dbReference type="RefSeq" id="WP_152811896.1">
    <property type="nucleotide sequence ID" value="NZ_VJXX01000001.1"/>
</dbReference>
<feature type="domain" description="CNNM transmembrane" evidence="11">
    <location>
        <begin position="1"/>
        <end position="202"/>
    </location>
</feature>
<dbReference type="CDD" id="cd04590">
    <property type="entry name" value="CBS_pair_CorC_HlyC_assoc"/>
    <property type="match status" value="1"/>
</dbReference>
<dbReference type="InterPro" id="IPR002550">
    <property type="entry name" value="CNNM"/>
</dbReference>
<evidence type="ECO:0000256" key="3">
    <source>
        <dbReference type="ARBA" id="ARBA00022692"/>
    </source>
</evidence>
<dbReference type="PROSITE" id="PS51371">
    <property type="entry name" value="CBS"/>
    <property type="match status" value="1"/>
</dbReference>
<accession>A0A7X1TME9</accession>
<evidence type="ECO:0000256" key="1">
    <source>
        <dbReference type="ARBA" id="ARBA00004651"/>
    </source>
</evidence>
<dbReference type="InterPro" id="IPR044751">
    <property type="entry name" value="Ion_transp-like_CBS"/>
</dbReference>
<dbReference type="PANTHER" id="PTHR43099:SF5">
    <property type="entry name" value="HLYC_CORC FAMILY TRANSPORTER"/>
    <property type="match status" value="1"/>
</dbReference>
<feature type="transmembrane region" description="Helical" evidence="9">
    <location>
        <begin position="6"/>
        <end position="27"/>
    </location>
</feature>
<organism evidence="12 13">
    <name type="scientific">Arthrobacter bussei</name>
    <dbReference type="NCBI Taxonomy" id="2594179"/>
    <lineage>
        <taxon>Bacteria</taxon>
        <taxon>Bacillati</taxon>
        <taxon>Actinomycetota</taxon>
        <taxon>Actinomycetes</taxon>
        <taxon>Micrococcales</taxon>
        <taxon>Micrococcaceae</taxon>
        <taxon>Arthrobacter</taxon>
    </lineage>
</organism>
<protein>
    <submittedName>
        <fullName evidence="12">HlyC/CorC family transporter</fullName>
    </submittedName>
</protein>
<dbReference type="PANTHER" id="PTHR43099">
    <property type="entry name" value="UPF0053 PROTEIN YRKA"/>
    <property type="match status" value="1"/>
</dbReference>
<evidence type="ECO:0000256" key="2">
    <source>
        <dbReference type="ARBA" id="ARBA00022475"/>
    </source>
</evidence>
<comment type="caution">
    <text evidence="12">The sequence shown here is derived from an EMBL/GenBank/DDBJ whole genome shotgun (WGS) entry which is preliminary data.</text>
</comment>
<evidence type="ECO:0000256" key="9">
    <source>
        <dbReference type="SAM" id="Phobius"/>
    </source>
</evidence>
<dbReference type="AlphaFoldDB" id="A0A7X1TME9"/>
<evidence type="ECO:0000259" key="11">
    <source>
        <dbReference type="PROSITE" id="PS51846"/>
    </source>
</evidence>
<evidence type="ECO:0000256" key="6">
    <source>
        <dbReference type="ARBA" id="ARBA00023136"/>
    </source>
</evidence>
<dbReference type="Pfam" id="PF01595">
    <property type="entry name" value="CNNM"/>
    <property type="match status" value="1"/>
</dbReference>
<dbReference type="GO" id="GO:0005886">
    <property type="term" value="C:plasma membrane"/>
    <property type="evidence" value="ECO:0007669"/>
    <property type="project" value="UniProtKB-SubCell"/>
</dbReference>
<dbReference type="OrthoDB" id="110231at2"/>
<evidence type="ECO:0000256" key="7">
    <source>
        <dbReference type="PROSITE-ProRule" id="PRU00703"/>
    </source>
</evidence>
<gene>
    <name evidence="12" type="ORF">FNH21_01845</name>
</gene>
<dbReference type="Gene3D" id="3.10.580.10">
    <property type="entry name" value="CBS-domain"/>
    <property type="match status" value="1"/>
</dbReference>
<feature type="transmembrane region" description="Helical" evidence="9">
    <location>
        <begin position="56"/>
        <end position="78"/>
    </location>
</feature>
<dbReference type="SUPFAM" id="SSF54631">
    <property type="entry name" value="CBS-domain pair"/>
    <property type="match status" value="1"/>
</dbReference>
<proteinExistence type="predicted"/>
<keyword evidence="5 8" id="KW-1133">Transmembrane helix</keyword>
<keyword evidence="7" id="KW-0129">CBS domain</keyword>
<sequence length="362" mass="39174">MSDWAGIVWLVVLLMGNAFFVGAEFAVMSARRSQIEPLADAGSKRARTTIWAMEHVSLMLACSQLGITVCSLLILQVAEPAIHHLFVVPFEAVGVPEGLADGVAFALALLLVTFLHVTFGEMVPKNISVSVADKAALLLAPPLVMIARIVNPVISSLNWAANHILRAMKVEPKDEVSSTYTLEEVQSIVEESTKSGLVDDESGLITSALEFSGQTAETTMIPLTELVTIRTDATPEDFERAVGRTGFSRFVMVDEHGNLTGYMHLKDIMSMPQAMYRRPITENKVRTLANLALNDEIEDALAVMQRTGSHVARVLGHDGATRGVLFLEDVIEQLIGEIRDATQNHGARRSGEGVNGAETTVG</sequence>
<evidence type="ECO:0000313" key="12">
    <source>
        <dbReference type="EMBL" id="MPY09475.1"/>
    </source>
</evidence>
<feature type="domain" description="CBS" evidence="10">
    <location>
        <begin position="220"/>
        <end position="280"/>
    </location>
</feature>
<name>A0A7X1TME9_9MICC</name>
<keyword evidence="6 8" id="KW-0472">Membrane</keyword>
<dbReference type="PROSITE" id="PS51846">
    <property type="entry name" value="CNNM"/>
    <property type="match status" value="1"/>
</dbReference>
<keyword evidence="2" id="KW-1003">Cell membrane</keyword>
<dbReference type="InterPro" id="IPR000644">
    <property type="entry name" value="CBS_dom"/>
</dbReference>
<dbReference type="InterPro" id="IPR046342">
    <property type="entry name" value="CBS_dom_sf"/>
</dbReference>